<protein>
    <submittedName>
        <fullName evidence="1">Uncharacterized protein</fullName>
    </submittedName>
</protein>
<dbReference type="Gramene" id="MELO3C008385.2.1">
    <property type="protein sequence ID" value="MELO3C008385.2.1"/>
    <property type="gene ID" value="MELO3C008385.2"/>
</dbReference>
<sequence>MAVATGSVVTSQCNGYCLAVAVAVAYVLNSNKELWVELVAGNEGFVLQFPMADLR</sequence>
<reference evidence="1" key="1">
    <citation type="submission" date="2023-03" db="UniProtKB">
        <authorList>
            <consortium name="EnsemblPlants"/>
        </authorList>
    </citation>
    <scope>IDENTIFICATION</scope>
</reference>
<accession>A0A9I9CTU3</accession>
<evidence type="ECO:0000313" key="1">
    <source>
        <dbReference type="EnsemblPlants" id="MELO3C008385.2.1"/>
    </source>
</evidence>
<dbReference type="EnsemblPlants" id="MELO3C008385.2.1">
    <property type="protein sequence ID" value="MELO3C008385.2.1"/>
    <property type="gene ID" value="MELO3C008385.2"/>
</dbReference>
<name>A0A9I9CTU3_CUCME</name>
<proteinExistence type="predicted"/>
<dbReference type="AlphaFoldDB" id="A0A9I9CTU3"/>
<organism evidence="1">
    <name type="scientific">Cucumis melo</name>
    <name type="common">Muskmelon</name>
    <dbReference type="NCBI Taxonomy" id="3656"/>
    <lineage>
        <taxon>Eukaryota</taxon>
        <taxon>Viridiplantae</taxon>
        <taxon>Streptophyta</taxon>
        <taxon>Embryophyta</taxon>
        <taxon>Tracheophyta</taxon>
        <taxon>Spermatophyta</taxon>
        <taxon>Magnoliopsida</taxon>
        <taxon>eudicotyledons</taxon>
        <taxon>Gunneridae</taxon>
        <taxon>Pentapetalae</taxon>
        <taxon>rosids</taxon>
        <taxon>fabids</taxon>
        <taxon>Cucurbitales</taxon>
        <taxon>Cucurbitaceae</taxon>
        <taxon>Benincaseae</taxon>
        <taxon>Cucumis</taxon>
    </lineage>
</organism>